<comment type="caution">
    <text evidence="1">The sequence shown here is derived from an EMBL/GenBank/DDBJ whole genome shotgun (WGS) entry which is preliminary data.</text>
</comment>
<name>A0ABV4XLD2_9CYAN</name>
<dbReference type="EMBL" id="JBHFNR010000039">
    <property type="protein sequence ID" value="MFB2892500.1"/>
    <property type="molecule type" value="Genomic_DNA"/>
</dbReference>
<gene>
    <name evidence="1" type="ORF">ACE1CI_06100</name>
</gene>
<sequence>MKIYDKCLKPNPFTTYRDPKTGKWIVVIHNHVPSQQTQANS</sequence>
<accession>A0ABV4XLD2</accession>
<protein>
    <submittedName>
        <fullName evidence="1">Uncharacterized protein</fullName>
    </submittedName>
</protein>
<reference evidence="1 2" key="1">
    <citation type="submission" date="2024-09" db="EMBL/GenBank/DDBJ databases">
        <title>Floridaenema gen nov. (Aerosakkonemataceae, Aerosakkonematales ord. nov., Cyanobacteria) from benthic tropical and subtropical fresh waters, with the description of four new species.</title>
        <authorList>
            <person name="Moretto J.A."/>
            <person name="Berthold D.E."/>
            <person name="Lefler F.W."/>
            <person name="Huang I.-S."/>
            <person name="Laughinghouse H. IV."/>
        </authorList>
    </citation>
    <scope>NUCLEOTIDE SEQUENCE [LARGE SCALE GENOMIC DNA]</scope>
    <source>
        <strain evidence="1 2">BLCC-F50</strain>
    </source>
</reference>
<keyword evidence="2" id="KW-1185">Reference proteome</keyword>
<evidence type="ECO:0000313" key="2">
    <source>
        <dbReference type="Proteomes" id="UP001576784"/>
    </source>
</evidence>
<proteinExistence type="predicted"/>
<dbReference type="Proteomes" id="UP001576784">
    <property type="component" value="Unassembled WGS sequence"/>
</dbReference>
<dbReference type="RefSeq" id="WP_413262173.1">
    <property type="nucleotide sequence ID" value="NZ_JBHFNR010000039.1"/>
</dbReference>
<organism evidence="1 2">
    <name type="scientific">Floridaenema flaviceps BLCC-F50</name>
    <dbReference type="NCBI Taxonomy" id="3153642"/>
    <lineage>
        <taxon>Bacteria</taxon>
        <taxon>Bacillati</taxon>
        <taxon>Cyanobacteriota</taxon>
        <taxon>Cyanophyceae</taxon>
        <taxon>Oscillatoriophycideae</taxon>
        <taxon>Aerosakkonematales</taxon>
        <taxon>Aerosakkonemataceae</taxon>
        <taxon>Floridanema</taxon>
        <taxon>Floridanema flaviceps</taxon>
    </lineage>
</organism>
<evidence type="ECO:0000313" key="1">
    <source>
        <dbReference type="EMBL" id="MFB2892500.1"/>
    </source>
</evidence>